<organism evidence="1 2">
    <name type="scientific">Actinophytocola glycyrrhizae</name>
    <dbReference type="NCBI Taxonomy" id="2044873"/>
    <lineage>
        <taxon>Bacteria</taxon>
        <taxon>Bacillati</taxon>
        <taxon>Actinomycetota</taxon>
        <taxon>Actinomycetes</taxon>
        <taxon>Pseudonocardiales</taxon>
        <taxon>Pseudonocardiaceae</taxon>
    </lineage>
</organism>
<name>A0ABV9S4V9_9PSEU</name>
<dbReference type="Proteomes" id="UP001595859">
    <property type="component" value="Unassembled WGS sequence"/>
</dbReference>
<keyword evidence="2" id="KW-1185">Reference proteome</keyword>
<accession>A0ABV9S4V9</accession>
<proteinExistence type="predicted"/>
<reference evidence="2" key="1">
    <citation type="journal article" date="2019" name="Int. J. Syst. Evol. Microbiol.">
        <title>The Global Catalogue of Microorganisms (GCM) 10K type strain sequencing project: providing services to taxonomists for standard genome sequencing and annotation.</title>
        <authorList>
            <consortium name="The Broad Institute Genomics Platform"/>
            <consortium name="The Broad Institute Genome Sequencing Center for Infectious Disease"/>
            <person name="Wu L."/>
            <person name="Ma J."/>
        </authorList>
    </citation>
    <scope>NUCLEOTIDE SEQUENCE [LARGE SCALE GENOMIC DNA]</scope>
    <source>
        <strain evidence="2">ZS-22-S1</strain>
    </source>
</reference>
<dbReference type="RefSeq" id="WP_378058653.1">
    <property type="nucleotide sequence ID" value="NZ_JBHSIS010000010.1"/>
</dbReference>
<dbReference type="EMBL" id="JBHSIS010000010">
    <property type="protein sequence ID" value="MFC4856695.1"/>
    <property type="molecule type" value="Genomic_DNA"/>
</dbReference>
<comment type="caution">
    <text evidence="1">The sequence shown here is derived from an EMBL/GenBank/DDBJ whole genome shotgun (WGS) entry which is preliminary data.</text>
</comment>
<evidence type="ECO:0000313" key="2">
    <source>
        <dbReference type="Proteomes" id="UP001595859"/>
    </source>
</evidence>
<protein>
    <submittedName>
        <fullName evidence="1">Uncharacterized protein</fullName>
    </submittedName>
</protein>
<gene>
    <name evidence="1" type="ORF">ACFPCV_24580</name>
</gene>
<sequence>MLPYLRRWAVQGGKPDGDNATTIFDLRHDRRHVVVYPATVDTYAVTVTASAIRMLATTAISGTACAVPADHAVHGRRLLGLRPYQSAHEPSWLNRPADAPPYPGPMELYVVLPGDEIHIVYRHDRLHLLTSVLTEIVDTII</sequence>
<evidence type="ECO:0000313" key="1">
    <source>
        <dbReference type="EMBL" id="MFC4856695.1"/>
    </source>
</evidence>